<protein>
    <submittedName>
        <fullName evidence="2">Putative secreted protein</fullName>
    </submittedName>
</protein>
<dbReference type="AlphaFoldDB" id="A0A2M4D938"/>
<accession>A0A2M4D938</accession>
<reference evidence="2" key="1">
    <citation type="submission" date="2018-01" db="EMBL/GenBank/DDBJ databases">
        <title>An insight into the sialome of Amazonian anophelines.</title>
        <authorList>
            <person name="Ribeiro J.M."/>
            <person name="Scarpassa V."/>
            <person name="Calvo E."/>
        </authorList>
    </citation>
    <scope>NUCLEOTIDE SEQUENCE</scope>
</reference>
<dbReference type="EMBL" id="GGFL01009888">
    <property type="protein sequence ID" value="MBW74066.1"/>
    <property type="molecule type" value="Transcribed_RNA"/>
</dbReference>
<keyword evidence="1" id="KW-0732">Signal</keyword>
<name>A0A2M4D938_ANODA</name>
<evidence type="ECO:0000313" key="2">
    <source>
        <dbReference type="EMBL" id="MBW74066.1"/>
    </source>
</evidence>
<organism evidence="2">
    <name type="scientific">Anopheles darlingi</name>
    <name type="common">Mosquito</name>
    <dbReference type="NCBI Taxonomy" id="43151"/>
    <lineage>
        <taxon>Eukaryota</taxon>
        <taxon>Metazoa</taxon>
        <taxon>Ecdysozoa</taxon>
        <taxon>Arthropoda</taxon>
        <taxon>Hexapoda</taxon>
        <taxon>Insecta</taxon>
        <taxon>Pterygota</taxon>
        <taxon>Neoptera</taxon>
        <taxon>Endopterygota</taxon>
        <taxon>Diptera</taxon>
        <taxon>Nematocera</taxon>
        <taxon>Culicoidea</taxon>
        <taxon>Culicidae</taxon>
        <taxon>Anophelinae</taxon>
        <taxon>Anopheles</taxon>
    </lineage>
</organism>
<proteinExistence type="predicted"/>
<evidence type="ECO:0000256" key="1">
    <source>
        <dbReference type="SAM" id="SignalP"/>
    </source>
</evidence>
<feature type="chain" id="PRO_5014669622" evidence="1">
    <location>
        <begin position="43"/>
        <end position="98"/>
    </location>
</feature>
<feature type="signal peptide" evidence="1">
    <location>
        <begin position="1"/>
        <end position="42"/>
    </location>
</feature>
<sequence length="98" mass="11441">MMMMMTRTLRKRSRRWSKMTSIWMVLPRVRFTLAIMSPICDATPPRCPVITSNLLTRSLCSSMGQRSVKPKSLPSRVRTMVTGPFRPTLYTRKRMRSC</sequence>